<keyword evidence="8" id="KW-1185">Reference proteome</keyword>
<feature type="domain" description="Peptidase S9 prolyl oligopeptidase catalytic" evidence="6">
    <location>
        <begin position="516"/>
        <end position="729"/>
    </location>
</feature>
<dbReference type="OrthoDB" id="416344at2759"/>
<evidence type="ECO:0000259" key="6">
    <source>
        <dbReference type="Pfam" id="PF00326"/>
    </source>
</evidence>
<dbReference type="eggNOG" id="KOG2100">
    <property type="taxonomic scope" value="Eukaryota"/>
</dbReference>
<dbReference type="STRING" id="578458.D8PXK5"/>
<dbReference type="PANTHER" id="PTHR42776">
    <property type="entry name" value="SERINE PEPTIDASE S9 FAMILY MEMBER"/>
    <property type="match status" value="1"/>
</dbReference>
<name>D8PXK5_SCHCM</name>
<evidence type="ECO:0000313" key="7">
    <source>
        <dbReference type="EMBL" id="EFI99093.1"/>
    </source>
</evidence>
<dbReference type="KEGG" id="scm:SCHCO_01170980"/>
<dbReference type="GO" id="GO:0004252">
    <property type="term" value="F:serine-type endopeptidase activity"/>
    <property type="evidence" value="ECO:0007669"/>
    <property type="project" value="TreeGrafter"/>
</dbReference>
<dbReference type="FunFam" id="3.40.50.1820:FF:000028">
    <property type="entry name" value="S9 family peptidase"/>
    <property type="match status" value="1"/>
</dbReference>
<dbReference type="PANTHER" id="PTHR42776:SF13">
    <property type="entry name" value="DIPEPTIDYL-PEPTIDASE 5"/>
    <property type="match status" value="1"/>
</dbReference>
<dbReference type="GeneID" id="9585791"/>
<dbReference type="Gene3D" id="3.40.50.1820">
    <property type="entry name" value="alpha/beta hydrolase"/>
    <property type="match status" value="1"/>
</dbReference>
<comment type="similarity">
    <text evidence="1">Belongs to the peptidase S9C family.</text>
</comment>
<dbReference type="MEROPS" id="S09.012"/>
<organism evidence="8">
    <name type="scientific">Schizophyllum commune (strain H4-8 / FGSC 9210)</name>
    <name type="common">Split gill fungus</name>
    <dbReference type="NCBI Taxonomy" id="578458"/>
    <lineage>
        <taxon>Eukaryota</taxon>
        <taxon>Fungi</taxon>
        <taxon>Dikarya</taxon>
        <taxon>Basidiomycota</taxon>
        <taxon>Agaricomycotina</taxon>
        <taxon>Agaricomycetes</taxon>
        <taxon>Agaricomycetidae</taxon>
        <taxon>Agaricales</taxon>
        <taxon>Schizophyllaceae</taxon>
        <taxon>Schizophyllum</taxon>
    </lineage>
</organism>
<gene>
    <name evidence="7" type="ORF">SCHCODRAFT_52969</name>
</gene>
<dbReference type="Pfam" id="PF00326">
    <property type="entry name" value="Peptidase_S9"/>
    <property type="match status" value="1"/>
</dbReference>
<dbReference type="InterPro" id="IPR011042">
    <property type="entry name" value="6-blade_b-propeller_TolB-like"/>
</dbReference>
<dbReference type="Gene3D" id="2.120.10.30">
    <property type="entry name" value="TolB, C-terminal domain"/>
    <property type="match status" value="1"/>
</dbReference>
<dbReference type="GO" id="GO:0006508">
    <property type="term" value="P:proteolysis"/>
    <property type="evidence" value="ECO:0007669"/>
    <property type="project" value="UniProtKB-KW"/>
</dbReference>
<evidence type="ECO:0000313" key="8">
    <source>
        <dbReference type="Proteomes" id="UP000007431"/>
    </source>
</evidence>
<dbReference type="Proteomes" id="UP000007431">
    <property type="component" value="Unassembled WGS sequence"/>
</dbReference>
<dbReference type="InParanoid" id="D8PXK5"/>
<accession>D8PXK5</accession>
<evidence type="ECO:0000256" key="2">
    <source>
        <dbReference type="ARBA" id="ARBA00022670"/>
    </source>
</evidence>
<sequence>MGKQIWEQQATDFAWKEGEGVFSPNDLVGLGRPGAGVANDAGDLLLVPYSKYDFEEKKNKKSIFIAPIEDLTFKPLEIPVWLRDPCRAYQSNLLQKLEKGGEAFWLDKRTIGHVFEGENKTLSFYSIDIKFSSPSSITSPDSPTFIGTFPTASAANFVYSPEAKRLVFSDEVYEDGDLTTVNEQDKEWDERGNTAFVYDAPYVRHWDRYVGPKKSALFSVPFSQRLDGKWVLEPEWTNLLKGTGHSSPVAPFGGTDDFSVSKTHVVYTAKDPDLPEALHTKQNIYTVDITGASPPREITMGKHGATHAPVFSTSGTKVAWLQQDEDGNEADKTKVVMYDLTSHVWTAVLMSWDRSPEAVVFSKDDRMLYLTAGDEGRTKLFSYPLFMMPHRFTGKPRDPVALTSTGAASGIQALPDGRILFSRSSFTSPNNVFVVSGSAADPTNPPVVTQLTNFTSDDFESKFLADGEEFWFKGALDRDVQGWIFKPKGFEKGEDKAWPVALLIHGGPEDAWKDQWSTRWNPNVFVNQGFVVVMINSTGSSTFGQEFSSGIKNDWGGKPFVDLKNGWDYMLAEYPEIDADRAVAAGASWGGFAVNYIQGHPELGFHFKAMFCHDGVFDIAYLGHSTDELFFFNYEWGGRPWDKETKELIDKYSPSQFVDKWSIPQLIVHGSKDYRLAETDSIAAFHALQQLGIPSRLVIFPDENHWVLNHENSLKWHHEVFRWFDQWVGTTKAP</sequence>
<dbReference type="InterPro" id="IPR001375">
    <property type="entry name" value="Peptidase_S9_cat"/>
</dbReference>
<keyword evidence="2" id="KW-0645">Protease</keyword>
<evidence type="ECO:0000256" key="4">
    <source>
        <dbReference type="ARBA" id="ARBA00022801"/>
    </source>
</evidence>
<proteinExistence type="inferred from homology"/>
<dbReference type="EMBL" id="GL377304">
    <property type="protein sequence ID" value="EFI99093.1"/>
    <property type="molecule type" value="Genomic_DNA"/>
</dbReference>
<keyword evidence="3" id="KW-0732">Signal</keyword>
<reference evidence="7 8" key="1">
    <citation type="journal article" date="2010" name="Nat. Biotechnol.">
        <title>Genome sequence of the model mushroom Schizophyllum commune.</title>
        <authorList>
            <person name="Ohm R.A."/>
            <person name="de Jong J.F."/>
            <person name="Lugones L.G."/>
            <person name="Aerts A."/>
            <person name="Kothe E."/>
            <person name="Stajich J.E."/>
            <person name="de Vries R.P."/>
            <person name="Record E."/>
            <person name="Levasseur A."/>
            <person name="Baker S.E."/>
            <person name="Bartholomew K.A."/>
            <person name="Coutinho P.M."/>
            <person name="Erdmann S."/>
            <person name="Fowler T.J."/>
            <person name="Gathman A.C."/>
            <person name="Lombard V."/>
            <person name="Henrissat B."/>
            <person name="Knabe N."/>
            <person name="Kuees U."/>
            <person name="Lilly W.W."/>
            <person name="Lindquist E."/>
            <person name="Lucas S."/>
            <person name="Magnuson J.K."/>
            <person name="Piumi F."/>
            <person name="Raudaskoski M."/>
            <person name="Salamov A."/>
            <person name="Schmutz J."/>
            <person name="Schwarze F.W.M.R."/>
            <person name="vanKuyk P.A."/>
            <person name="Horton J.S."/>
            <person name="Grigoriev I.V."/>
            <person name="Woesten H.A.B."/>
        </authorList>
    </citation>
    <scope>NUCLEOTIDE SEQUENCE [LARGE SCALE GENOMIC DNA]</scope>
    <source>
        <strain evidence="8">H4-8 / FGSC 9210</strain>
    </source>
</reference>
<dbReference type="OMA" id="YKHWDEW"/>
<protein>
    <recommendedName>
        <fullName evidence="5">Dipeptidyl-peptidase V</fullName>
    </recommendedName>
</protein>
<dbReference type="FunCoup" id="D8PXK5">
    <property type="interactions" value="17"/>
</dbReference>
<evidence type="ECO:0000256" key="5">
    <source>
        <dbReference type="ARBA" id="ARBA00032829"/>
    </source>
</evidence>
<dbReference type="HOGENOM" id="CLU_008615_0_1_1"/>
<keyword evidence="4" id="KW-0378">Hydrolase</keyword>
<dbReference type="VEuPathDB" id="FungiDB:SCHCODRAFT_01170980"/>
<evidence type="ECO:0000256" key="3">
    <source>
        <dbReference type="ARBA" id="ARBA00022729"/>
    </source>
</evidence>
<dbReference type="RefSeq" id="XP_003033996.1">
    <property type="nucleotide sequence ID" value="XM_003033950.1"/>
</dbReference>
<dbReference type="SUPFAM" id="SSF53474">
    <property type="entry name" value="alpha/beta-Hydrolases"/>
    <property type="match status" value="1"/>
</dbReference>
<dbReference type="InterPro" id="IPR029058">
    <property type="entry name" value="AB_hydrolase_fold"/>
</dbReference>
<dbReference type="AlphaFoldDB" id="D8PXK5"/>
<dbReference type="SUPFAM" id="SSF82171">
    <property type="entry name" value="DPP6 N-terminal domain-like"/>
    <property type="match status" value="1"/>
</dbReference>
<evidence type="ECO:0000256" key="1">
    <source>
        <dbReference type="ARBA" id="ARBA00010040"/>
    </source>
</evidence>